<name>A0A6N2L4Q9_SALVM</name>
<evidence type="ECO:0000313" key="1">
    <source>
        <dbReference type="EMBL" id="VFU35931.1"/>
    </source>
</evidence>
<accession>A0A6N2L4Q9</accession>
<dbReference type="EMBL" id="CAADRP010001112">
    <property type="protein sequence ID" value="VFU35931.1"/>
    <property type="molecule type" value="Genomic_DNA"/>
</dbReference>
<proteinExistence type="predicted"/>
<reference evidence="1" key="1">
    <citation type="submission" date="2019-03" db="EMBL/GenBank/DDBJ databases">
        <authorList>
            <person name="Mank J."/>
            <person name="Almeida P."/>
        </authorList>
    </citation>
    <scope>NUCLEOTIDE SEQUENCE</scope>
    <source>
        <strain evidence="1">78183</strain>
    </source>
</reference>
<protein>
    <submittedName>
        <fullName evidence="1">Uncharacterized protein</fullName>
    </submittedName>
</protein>
<sequence length="9" mass="1126">MSRWKKSFG</sequence>
<gene>
    <name evidence="1" type="ORF">SVIM_LOCUS179299</name>
</gene>
<organism evidence="1">
    <name type="scientific">Salix viminalis</name>
    <name type="common">Common osier</name>
    <name type="synonym">Basket willow</name>
    <dbReference type="NCBI Taxonomy" id="40686"/>
    <lineage>
        <taxon>Eukaryota</taxon>
        <taxon>Viridiplantae</taxon>
        <taxon>Streptophyta</taxon>
        <taxon>Embryophyta</taxon>
        <taxon>Tracheophyta</taxon>
        <taxon>Spermatophyta</taxon>
        <taxon>Magnoliopsida</taxon>
        <taxon>eudicotyledons</taxon>
        <taxon>Gunneridae</taxon>
        <taxon>Pentapetalae</taxon>
        <taxon>rosids</taxon>
        <taxon>fabids</taxon>
        <taxon>Malpighiales</taxon>
        <taxon>Salicaceae</taxon>
        <taxon>Saliceae</taxon>
        <taxon>Salix</taxon>
    </lineage>
</organism>